<dbReference type="AlphaFoldDB" id="A0A1E7YIZ1"/>
<dbReference type="PANTHER" id="PTHR33055:SF3">
    <property type="entry name" value="PUTATIVE TRANSPOSASE FOR IS117-RELATED"/>
    <property type="match status" value="1"/>
</dbReference>
<feature type="domain" description="Transposase IS110-like N-terminal" evidence="1">
    <location>
        <begin position="8"/>
        <end position="154"/>
    </location>
</feature>
<proteinExistence type="predicted"/>
<dbReference type="GO" id="GO:0003677">
    <property type="term" value="F:DNA binding"/>
    <property type="evidence" value="ECO:0007669"/>
    <property type="project" value="InterPro"/>
</dbReference>
<evidence type="ECO:0000313" key="3">
    <source>
        <dbReference type="EMBL" id="OFC28686.1"/>
    </source>
</evidence>
<gene>
    <name evidence="3" type="ORF">BAE27_15205</name>
</gene>
<dbReference type="InterPro" id="IPR003346">
    <property type="entry name" value="Transposase_20"/>
</dbReference>
<dbReference type="Proteomes" id="UP000175616">
    <property type="component" value="Unassembled WGS sequence"/>
</dbReference>
<dbReference type="GO" id="GO:0006313">
    <property type="term" value="P:DNA transposition"/>
    <property type="evidence" value="ECO:0007669"/>
    <property type="project" value="InterPro"/>
</dbReference>
<protein>
    <submittedName>
        <fullName evidence="3">Transposase</fullName>
    </submittedName>
</protein>
<evidence type="ECO:0000259" key="2">
    <source>
        <dbReference type="Pfam" id="PF02371"/>
    </source>
</evidence>
<dbReference type="GO" id="GO:0004803">
    <property type="term" value="F:transposase activity"/>
    <property type="evidence" value="ECO:0007669"/>
    <property type="project" value="InterPro"/>
</dbReference>
<evidence type="ECO:0000259" key="1">
    <source>
        <dbReference type="Pfam" id="PF01548"/>
    </source>
</evidence>
<sequence>MTEPTLFVGIDVAKAKFDVALLTPEGKYRSKAFPNDLAGYQRFVEWLDQREAREAHLCMEATGAYGRNLARFLAQQQLLVSVVNPAQIHAFGKTELTRAKTDKADARLIARYGRMHRPAAWVPPADEIVVLQGLIQRLEDLLTLQTMENNRLESAEGLARQSIEAHMEFLDQQIQIVRAQIEIHIDNHPGLKRQQELLSSIPGIGDSTAATLLAFLSPLDRFPSVKQVVAYAGLNPTVRQSGQWTGKTPIAKAGNALLRKALYLPAVVAKRHNPVISAFCHRLLLNGKRPMQVVVAAMRKLLHIAFGVLKSGKPFDPEYTLA</sequence>
<dbReference type="Pfam" id="PF02371">
    <property type="entry name" value="Transposase_20"/>
    <property type="match status" value="1"/>
</dbReference>
<accession>A0A1E7YIZ1</accession>
<dbReference type="EMBL" id="LZYE01000376">
    <property type="protein sequence ID" value="OFC28686.1"/>
    <property type="molecule type" value="Genomic_DNA"/>
</dbReference>
<dbReference type="RefSeq" id="WP_070114592.1">
    <property type="nucleotide sequence ID" value="NZ_LZYE01000376.1"/>
</dbReference>
<comment type="caution">
    <text evidence="3">The sequence shown here is derived from an EMBL/GenBank/DDBJ whole genome shotgun (WGS) entry which is preliminary data.</text>
</comment>
<dbReference type="InterPro" id="IPR047650">
    <property type="entry name" value="Transpos_IS110"/>
</dbReference>
<feature type="domain" description="Transposase IS116/IS110/IS902 C-terminal" evidence="2">
    <location>
        <begin position="196"/>
        <end position="279"/>
    </location>
</feature>
<reference evidence="3 4" key="1">
    <citation type="submission" date="2016-06" db="EMBL/GenBank/DDBJ databases">
        <title>Gene turnover analysis identifies the evolutionary adaptation of the extremophile Acidithiobacillus caldus.</title>
        <authorList>
            <person name="Zhang X."/>
        </authorList>
    </citation>
    <scope>NUCLEOTIDE SEQUENCE [LARGE SCALE GENOMIC DNA]</scope>
    <source>
        <strain evidence="3 4">DX</strain>
    </source>
</reference>
<name>A0A1E7YIZ1_9PROT</name>
<dbReference type="PANTHER" id="PTHR33055">
    <property type="entry name" value="TRANSPOSASE FOR INSERTION SEQUENCE ELEMENT IS1111A"/>
    <property type="match status" value="1"/>
</dbReference>
<dbReference type="InterPro" id="IPR002525">
    <property type="entry name" value="Transp_IS110-like_N"/>
</dbReference>
<evidence type="ECO:0000313" key="4">
    <source>
        <dbReference type="Proteomes" id="UP000175616"/>
    </source>
</evidence>
<dbReference type="NCBIfam" id="NF033542">
    <property type="entry name" value="transpos_IS110"/>
    <property type="match status" value="1"/>
</dbReference>
<dbReference type="Pfam" id="PF01548">
    <property type="entry name" value="DEDD_Tnp_IS110"/>
    <property type="match status" value="1"/>
</dbReference>
<organism evidence="3 4">
    <name type="scientific">Acidithiobacillus caldus</name>
    <dbReference type="NCBI Taxonomy" id="33059"/>
    <lineage>
        <taxon>Bacteria</taxon>
        <taxon>Pseudomonadati</taxon>
        <taxon>Pseudomonadota</taxon>
        <taxon>Acidithiobacillia</taxon>
        <taxon>Acidithiobacillales</taxon>
        <taxon>Acidithiobacillaceae</taxon>
        <taxon>Acidithiobacillus</taxon>
    </lineage>
</organism>